<evidence type="ECO:0000256" key="2">
    <source>
        <dbReference type="SAM" id="SignalP"/>
    </source>
</evidence>
<feature type="compositionally biased region" description="Polar residues" evidence="1">
    <location>
        <begin position="47"/>
        <end position="57"/>
    </location>
</feature>
<evidence type="ECO:0000313" key="3">
    <source>
        <dbReference type="EMBL" id="MDT0267186.1"/>
    </source>
</evidence>
<evidence type="ECO:0000256" key="1">
    <source>
        <dbReference type="SAM" id="MobiDB-lite"/>
    </source>
</evidence>
<sequence>MASTRTARVLVAVAAAPLLLGAVSGVAHAADDNAVAGSLASGIADDNNGNYSDSQQAAAGPGATNESDTVNVNESAFTFVDQSDNTFYTLVFDVF</sequence>
<comment type="caution">
    <text evidence="3">The sequence shown here is derived from an EMBL/GenBank/DDBJ whole genome shotgun (WGS) entry which is preliminary data.</text>
</comment>
<name>A0ABU2JR12_9ACTN</name>
<evidence type="ECO:0000313" key="4">
    <source>
        <dbReference type="Proteomes" id="UP001183410"/>
    </source>
</evidence>
<protein>
    <recommendedName>
        <fullName evidence="5">Secreted protein</fullName>
    </recommendedName>
</protein>
<feature type="region of interest" description="Disordered" evidence="1">
    <location>
        <begin position="47"/>
        <end position="69"/>
    </location>
</feature>
<evidence type="ECO:0008006" key="5">
    <source>
        <dbReference type="Google" id="ProtNLM"/>
    </source>
</evidence>
<keyword evidence="4" id="KW-1185">Reference proteome</keyword>
<reference evidence="4" key="1">
    <citation type="submission" date="2023-07" db="EMBL/GenBank/DDBJ databases">
        <title>30 novel species of actinomycetes from the DSMZ collection.</title>
        <authorList>
            <person name="Nouioui I."/>
        </authorList>
    </citation>
    <scope>NUCLEOTIDE SEQUENCE [LARGE SCALE GENOMIC DNA]</scope>
    <source>
        <strain evidence="4">DSM 44915</strain>
    </source>
</reference>
<proteinExistence type="predicted"/>
<dbReference type="Proteomes" id="UP001183410">
    <property type="component" value="Unassembled WGS sequence"/>
</dbReference>
<organism evidence="3 4">
    <name type="scientific">Streptomyces chisholmiae</name>
    <dbReference type="NCBI Taxonomy" id="3075540"/>
    <lineage>
        <taxon>Bacteria</taxon>
        <taxon>Bacillati</taxon>
        <taxon>Actinomycetota</taxon>
        <taxon>Actinomycetes</taxon>
        <taxon>Kitasatosporales</taxon>
        <taxon>Streptomycetaceae</taxon>
        <taxon>Streptomyces</taxon>
    </lineage>
</organism>
<dbReference type="EMBL" id="JAVREO010000006">
    <property type="protein sequence ID" value="MDT0267186.1"/>
    <property type="molecule type" value="Genomic_DNA"/>
</dbReference>
<dbReference type="RefSeq" id="WP_311667229.1">
    <property type="nucleotide sequence ID" value="NZ_JAVREO010000006.1"/>
</dbReference>
<feature type="signal peptide" evidence="2">
    <location>
        <begin position="1"/>
        <end position="29"/>
    </location>
</feature>
<accession>A0ABU2JR12</accession>
<keyword evidence="2" id="KW-0732">Signal</keyword>
<feature type="chain" id="PRO_5045410555" description="Secreted protein" evidence="2">
    <location>
        <begin position="30"/>
        <end position="95"/>
    </location>
</feature>
<gene>
    <name evidence="3" type="ORF">RM844_12895</name>
</gene>